<dbReference type="PANTHER" id="PTHR24264:SF65">
    <property type="entry name" value="SRCR DOMAIN-CONTAINING PROTEIN"/>
    <property type="match status" value="1"/>
</dbReference>
<name>A0A9P0HNB3_NEZVI</name>
<sequence length="385" mass="42764">MFSGDECRPLGGGQGTCTLLSQCQTLGDFKKNRPPICAFKNLEPIVCCPTKLTSKVNQGHKAEQLCKVLDLRCRNSLDLTKNVVGGKESASRTHIFMVRLLIDCLRLKKQFCRRRIVTRETKSTINRASMQITPPETRTFVLGGTRSLPREHKYMVLIGYGETEKDWRCAGSLITARYVMSAAHCSNLHIMLGELDISSSSDDAKPVDKAIIERIPHPKYIPSQNYHDIALFKLDSDVVFNNYVLPICLHTKRQITSKVATVIGWGKTGFIDATSEKLLEADLEVYNDTECKRLMFSSITPQTPRGHEADQMICAGVPDGSKDACQGDSGGPLVVRDIGKCIRTQLGVISFGKECGNPNSPGVYTRVSNYIYWIEEVAFGDGMIF</sequence>
<comment type="similarity">
    <text evidence="9">Belongs to the peptidase S1 family. CLIP subfamily.</text>
</comment>
<dbReference type="PROSITE" id="PS51888">
    <property type="entry name" value="CLIP"/>
    <property type="match status" value="1"/>
</dbReference>
<dbReference type="PRINTS" id="PR00722">
    <property type="entry name" value="CHYMOTRYPSIN"/>
</dbReference>
<keyword evidence="4" id="KW-0732">Signal</keyword>
<dbReference type="Pfam" id="PF00089">
    <property type="entry name" value="Trypsin"/>
    <property type="match status" value="1"/>
</dbReference>
<dbReference type="PANTHER" id="PTHR24264">
    <property type="entry name" value="TRYPSIN-RELATED"/>
    <property type="match status" value="1"/>
</dbReference>
<dbReference type="GO" id="GO:0006508">
    <property type="term" value="P:proteolysis"/>
    <property type="evidence" value="ECO:0007669"/>
    <property type="project" value="UniProtKB-KW"/>
</dbReference>
<keyword evidence="7" id="KW-1015">Disulfide bond</keyword>
<dbReference type="CDD" id="cd00190">
    <property type="entry name" value="Tryp_SPc"/>
    <property type="match status" value="1"/>
</dbReference>
<comment type="subcellular location">
    <subcellularLocation>
        <location evidence="1">Secreted</location>
    </subcellularLocation>
</comment>
<evidence type="ECO:0000313" key="14">
    <source>
        <dbReference type="Proteomes" id="UP001152798"/>
    </source>
</evidence>
<dbReference type="InterPro" id="IPR033116">
    <property type="entry name" value="TRYPSIN_SER"/>
</dbReference>
<dbReference type="InterPro" id="IPR050127">
    <property type="entry name" value="Serine_Proteases_S1"/>
</dbReference>
<dbReference type="InterPro" id="IPR001314">
    <property type="entry name" value="Peptidase_S1A"/>
</dbReference>
<keyword evidence="2" id="KW-0964">Secreted</keyword>
<feature type="domain" description="Peptidase S1" evidence="11">
    <location>
        <begin position="141"/>
        <end position="379"/>
    </location>
</feature>
<keyword evidence="6 10" id="KW-0720">Serine protease</keyword>
<organism evidence="13 14">
    <name type="scientific">Nezara viridula</name>
    <name type="common">Southern green stink bug</name>
    <name type="synonym">Cimex viridulus</name>
    <dbReference type="NCBI Taxonomy" id="85310"/>
    <lineage>
        <taxon>Eukaryota</taxon>
        <taxon>Metazoa</taxon>
        <taxon>Ecdysozoa</taxon>
        <taxon>Arthropoda</taxon>
        <taxon>Hexapoda</taxon>
        <taxon>Insecta</taxon>
        <taxon>Pterygota</taxon>
        <taxon>Neoptera</taxon>
        <taxon>Paraneoptera</taxon>
        <taxon>Hemiptera</taxon>
        <taxon>Heteroptera</taxon>
        <taxon>Panheteroptera</taxon>
        <taxon>Pentatomomorpha</taxon>
        <taxon>Pentatomoidea</taxon>
        <taxon>Pentatomidae</taxon>
        <taxon>Pentatominae</taxon>
        <taxon>Nezara</taxon>
    </lineage>
</organism>
<keyword evidence="14" id="KW-1185">Reference proteome</keyword>
<evidence type="ECO:0000256" key="1">
    <source>
        <dbReference type="ARBA" id="ARBA00004613"/>
    </source>
</evidence>
<evidence type="ECO:0000256" key="6">
    <source>
        <dbReference type="ARBA" id="ARBA00022825"/>
    </source>
</evidence>
<evidence type="ECO:0000256" key="7">
    <source>
        <dbReference type="ARBA" id="ARBA00023157"/>
    </source>
</evidence>
<evidence type="ECO:0000256" key="4">
    <source>
        <dbReference type="ARBA" id="ARBA00022729"/>
    </source>
</evidence>
<keyword evidence="8" id="KW-0325">Glycoprotein</keyword>
<evidence type="ECO:0000256" key="9">
    <source>
        <dbReference type="ARBA" id="ARBA00024195"/>
    </source>
</evidence>
<dbReference type="FunFam" id="2.40.10.10:FF:000002">
    <property type="entry name" value="Transmembrane protease serine"/>
    <property type="match status" value="1"/>
</dbReference>
<evidence type="ECO:0000256" key="8">
    <source>
        <dbReference type="ARBA" id="ARBA00023180"/>
    </source>
</evidence>
<dbReference type="InterPro" id="IPR022700">
    <property type="entry name" value="CLIP"/>
</dbReference>
<reference evidence="13" key="1">
    <citation type="submission" date="2022-01" db="EMBL/GenBank/DDBJ databases">
        <authorList>
            <person name="King R."/>
        </authorList>
    </citation>
    <scope>NUCLEOTIDE SEQUENCE</scope>
</reference>
<dbReference type="PROSITE" id="PS00135">
    <property type="entry name" value="TRYPSIN_SER"/>
    <property type="match status" value="1"/>
</dbReference>
<gene>
    <name evidence="13" type="ORF">NEZAVI_LOCUS13965</name>
</gene>
<dbReference type="InterPro" id="IPR018114">
    <property type="entry name" value="TRYPSIN_HIS"/>
</dbReference>
<feature type="domain" description="Clip" evidence="12">
    <location>
        <begin position="6"/>
        <end position="48"/>
    </location>
</feature>
<accession>A0A9P0HNB3</accession>
<dbReference type="EMBL" id="OV725082">
    <property type="protein sequence ID" value="CAH1405898.1"/>
    <property type="molecule type" value="Genomic_DNA"/>
</dbReference>
<dbReference type="SUPFAM" id="SSF50494">
    <property type="entry name" value="Trypsin-like serine proteases"/>
    <property type="match status" value="1"/>
</dbReference>
<dbReference type="OrthoDB" id="6572477at2759"/>
<evidence type="ECO:0000259" key="11">
    <source>
        <dbReference type="PROSITE" id="PS50240"/>
    </source>
</evidence>
<evidence type="ECO:0000256" key="10">
    <source>
        <dbReference type="RuleBase" id="RU363034"/>
    </source>
</evidence>
<dbReference type="GO" id="GO:0005615">
    <property type="term" value="C:extracellular space"/>
    <property type="evidence" value="ECO:0007669"/>
    <property type="project" value="TreeGrafter"/>
</dbReference>
<evidence type="ECO:0000256" key="2">
    <source>
        <dbReference type="ARBA" id="ARBA00022525"/>
    </source>
</evidence>
<evidence type="ECO:0000256" key="5">
    <source>
        <dbReference type="ARBA" id="ARBA00022801"/>
    </source>
</evidence>
<dbReference type="AlphaFoldDB" id="A0A9P0HNB3"/>
<dbReference type="SMART" id="SM00680">
    <property type="entry name" value="CLIP"/>
    <property type="match status" value="1"/>
</dbReference>
<dbReference type="InterPro" id="IPR043504">
    <property type="entry name" value="Peptidase_S1_PA_chymotrypsin"/>
</dbReference>
<dbReference type="InterPro" id="IPR009003">
    <property type="entry name" value="Peptidase_S1_PA"/>
</dbReference>
<keyword evidence="5 10" id="KW-0378">Hydrolase</keyword>
<evidence type="ECO:0000256" key="3">
    <source>
        <dbReference type="ARBA" id="ARBA00022670"/>
    </source>
</evidence>
<evidence type="ECO:0000259" key="12">
    <source>
        <dbReference type="PROSITE" id="PS51888"/>
    </source>
</evidence>
<dbReference type="Gene3D" id="2.40.10.10">
    <property type="entry name" value="Trypsin-like serine proteases"/>
    <property type="match status" value="1"/>
</dbReference>
<dbReference type="GO" id="GO:0004252">
    <property type="term" value="F:serine-type endopeptidase activity"/>
    <property type="evidence" value="ECO:0007669"/>
    <property type="project" value="InterPro"/>
</dbReference>
<dbReference type="FunFam" id="2.40.10.10:FF:000028">
    <property type="entry name" value="Serine protease easter"/>
    <property type="match status" value="1"/>
</dbReference>
<dbReference type="InterPro" id="IPR001254">
    <property type="entry name" value="Trypsin_dom"/>
</dbReference>
<protein>
    <submittedName>
        <fullName evidence="13">Uncharacterized protein</fullName>
    </submittedName>
</protein>
<dbReference type="PROSITE" id="PS50240">
    <property type="entry name" value="TRYPSIN_DOM"/>
    <property type="match status" value="1"/>
</dbReference>
<keyword evidence="3 10" id="KW-0645">Protease</keyword>
<dbReference type="SMART" id="SM00020">
    <property type="entry name" value="Tryp_SPc"/>
    <property type="match status" value="1"/>
</dbReference>
<dbReference type="PROSITE" id="PS00134">
    <property type="entry name" value="TRYPSIN_HIS"/>
    <property type="match status" value="1"/>
</dbReference>
<dbReference type="Proteomes" id="UP001152798">
    <property type="component" value="Chromosome 6"/>
</dbReference>
<proteinExistence type="inferred from homology"/>
<evidence type="ECO:0000313" key="13">
    <source>
        <dbReference type="EMBL" id="CAH1405898.1"/>
    </source>
</evidence>